<gene>
    <name evidence="1" type="ORF">COCSUDRAFT_54583</name>
</gene>
<dbReference type="AlphaFoldDB" id="I0YMR8"/>
<organism evidence="1 2">
    <name type="scientific">Coccomyxa subellipsoidea (strain C-169)</name>
    <name type="common">Green microalga</name>
    <dbReference type="NCBI Taxonomy" id="574566"/>
    <lineage>
        <taxon>Eukaryota</taxon>
        <taxon>Viridiplantae</taxon>
        <taxon>Chlorophyta</taxon>
        <taxon>core chlorophytes</taxon>
        <taxon>Trebouxiophyceae</taxon>
        <taxon>Trebouxiophyceae incertae sedis</taxon>
        <taxon>Coccomyxaceae</taxon>
        <taxon>Coccomyxa</taxon>
        <taxon>Coccomyxa subellipsoidea</taxon>
    </lineage>
</organism>
<sequence>MKRDPRTALLQATADRQDHVLIGRTALLTAHTQSRAQAAEILSDLRTHGIYGGSITYVTVGDVRETS</sequence>
<dbReference type="RefSeq" id="XP_005644231.1">
    <property type="nucleotide sequence ID" value="XM_005644174.1"/>
</dbReference>
<keyword evidence="2" id="KW-1185">Reference proteome</keyword>
<dbReference type="Proteomes" id="UP000007264">
    <property type="component" value="Unassembled WGS sequence"/>
</dbReference>
<dbReference type="GeneID" id="17037659"/>
<accession>I0YMR8</accession>
<protein>
    <submittedName>
        <fullName evidence="1">Uncharacterized protein</fullName>
    </submittedName>
</protein>
<name>I0YMR8_COCSC</name>
<evidence type="ECO:0000313" key="2">
    <source>
        <dbReference type="Proteomes" id="UP000007264"/>
    </source>
</evidence>
<proteinExistence type="predicted"/>
<comment type="caution">
    <text evidence="1">The sequence shown here is derived from an EMBL/GenBank/DDBJ whole genome shotgun (WGS) entry which is preliminary data.</text>
</comment>
<dbReference type="EMBL" id="AGSI01000018">
    <property type="protein sequence ID" value="EIE19687.1"/>
    <property type="molecule type" value="Genomic_DNA"/>
</dbReference>
<evidence type="ECO:0000313" key="1">
    <source>
        <dbReference type="EMBL" id="EIE19687.1"/>
    </source>
</evidence>
<reference evidence="1 2" key="1">
    <citation type="journal article" date="2012" name="Genome Biol.">
        <title>The genome of the polar eukaryotic microalga coccomyxa subellipsoidea reveals traits of cold adaptation.</title>
        <authorList>
            <person name="Blanc G."/>
            <person name="Agarkova I."/>
            <person name="Grimwood J."/>
            <person name="Kuo A."/>
            <person name="Brueggeman A."/>
            <person name="Dunigan D."/>
            <person name="Gurnon J."/>
            <person name="Ladunga I."/>
            <person name="Lindquist E."/>
            <person name="Lucas S."/>
            <person name="Pangilinan J."/>
            <person name="Proschold T."/>
            <person name="Salamov A."/>
            <person name="Schmutz J."/>
            <person name="Weeks D."/>
            <person name="Yamada T."/>
            <person name="Claverie J.M."/>
            <person name="Grigoriev I."/>
            <person name="Van Etten J."/>
            <person name="Lomsadze A."/>
            <person name="Borodovsky M."/>
        </authorList>
    </citation>
    <scope>NUCLEOTIDE SEQUENCE [LARGE SCALE GENOMIC DNA]</scope>
    <source>
        <strain evidence="1 2">C-169</strain>
    </source>
</reference>
<dbReference type="KEGG" id="csl:COCSUDRAFT_54583"/>